<dbReference type="EMBL" id="CP047901">
    <property type="protein sequence ID" value="QHO63058.1"/>
    <property type="molecule type" value="Genomic_DNA"/>
</dbReference>
<evidence type="ECO:0000313" key="3">
    <source>
        <dbReference type="Proteomes" id="UP000463983"/>
    </source>
</evidence>
<dbReference type="Proteomes" id="UP000463983">
    <property type="component" value="Chromosome"/>
</dbReference>
<dbReference type="RefSeq" id="WP_161931466.1">
    <property type="nucleotide sequence ID" value="NZ_CP047901.1"/>
</dbReference>
<protein>
    <recommendedName>
        <fullName evidence="1">Nudix hydrolase domain-containing protein</fullName>
    </recommendedName>
</protein>
<evidence type="ECO:0000313" key="2">
    <source>
        <dbReference type="EMBL" id="QHO63058.1"/>
    </source>
</evidence>
<feature type="domain" description="Nudix hydrolase" evidence="1">
    <location>
        <begin position="18"/>
        <end position="141"/>
    </location>
</feature>
<dbReference type="PROSITE" id="PS51462">
    <property type="entry name" value="NUDIX"/>
    <property type="match status" value="1"/>
</dbReference>
<dbReference type="AlphaFoldDB" id="A0A857NFH9"/>
<dbReference type="PANTHER" id="PTHR43736">
    <property type="entry name" value="ADP-RIBOSE PYROPHOSPHATASE"/>
    <property type="match status" value="1"/>
</dbReference>
<sequence length="141" mass="16071">MTGLRLSLDEFLLSLKLAPRMVVEVVVENKEGGLLMLRRQGDPFKGSWHLPGSFLMKGESISECVRRVLEDECGQGVDSGVWQFVGLFENPDGDPRGHLIHYVVKVEDIKVETDSRKHFFTTLPEKVIGYQKQFLFELGYK</sequence>
<dbReference type="InterPro" id="IPR000086">
    <property type="entry name" value="NUDIX_hydrolase_dom"/>
</dbReference>
<dbReference type="InterPro" id="IPR015797">
    <property type="entry name" value="NUDIX_hydrolase-like_dom_sf"/>
</dbReference>
<gene>
    <name evidence="2" type="ORF">MICH65_0077</name>
</gene>
<name>A0A857NFH9_9BACT</name>
<proteinExistence type="predicted"/>
<reference evidence="3" key="1">
    <citation type="journal article" date="2020" name="Microorganisms">
        <title>Complete Genome of a Member of a New Bacterial Lineage in the Microgenomates Group Reveals an Unusual Nucleotide Composition Disparity Between Two Strands of DNA and Limited Metabolic Potential.</title>
        <authorList>
            <person name="Kadnikov V.V."/>
            <person name="Mardanov A.V."/>
            <person name="Beletsky A.V."/>
            <person name="Karnachuk O.V."/>
            <person name="Ravin N.V."/>
        </authorList>
    </citation>
    <scope>NUCLEOTIDE SEQUENCE [LARGE SCALE GENOMIC DNA]</scope>
</reference>
<keyword evidence="3" id="KW-1185">Reference proteome</keyword>
<organism evidence="2 3">
    <name type="scientific">Candidatus Chazhemtobacterium aquaticus</name>
    <dbReference type="NCBI Taxonomy" id="2715735"/>
    <lineage>
        <taxon>Bacteria</taxon>
        <taxon>Candidatus Chazhemtobacteraceae</taxon>
        <taxon>Candidatus Chazhemtobacterium</taxon>
    </lineage>
</organism>
<dbReference type="Pfam" id="PF00293">
    <property type="entry name" value="NUDIX"/>
    <property type="match status" value="1"/>
</dbReference>
<accession>A0A857NFH9</accession>
<dbReference type="PANTHER" id="PTHR43736:SF1">
    <property type="entry name" value="DIHYDRONEOPTERIN TRIPHOSPHATE DIPHOSPHATASE"/>
    <property type="match status" value="1"/>
</dbReference>
<dbReference type="Gene3D" id="3.90.79.10">
    <property type="entry name" value="Nucleoside Triphosphate Pyrophosphohydrolase"/>
    <property type="match status" value="1"/>
</dbReference>
<dbReference type="KEGG" id="caqa:MICH65_0077"/>
<dbReference type="SUPFAM" id="SSF55811">
    <property type="entry name" value="Nudix"/>
    <property type="match status" value="1"/>
</dbReference>
<evidence type="ECO:0000259" key="1">
    <source>
        <dbReference type="PROSITE" id="PS51462"/>
    </source>
</evidence>